<dbReference type="ESTHER" id="9mico-a0a2h1k852">
    <property type="family name" value="XcbB_CpsF_sero"/>
</dbReference>
<dbReference type="NCBIfam" id="NF033892">
    <property type="entry name" value="XcbB_CpsF_sero"/>
    <property type="match status" value="1"/>
</dbReference>
<gene>
    <name evidence="1" type="ORF">BAUR920_02896</name>
</gene>
<sequence>MMKLSLKSTTAKHLLLALTNLGYSLYYNTTDESRFVRHDRIVHHWPAVKDGIFEASEDGIVHQFEVPSSGEIERLVVIMSPINSKPRLIRYFRPSFATLMKYVPRNTAILRIADVGGVKGAFYLNTSFLTDNSTRIQNLIRSTIDRHGIDSRNVVLFGASKGGTGALFHGLTGNLKFVAVDPILSDAWYIENENDYHFTTGGVFPQTKQQVFAKLVEQSVTSPPTETAESVIVTSSRSPQYDYTSKIIEPLRSQLTIFNSDNPQIMKHPDVAPKTIYSQVLAINNLLLDLPLPKGEHPIP</sequence>
<evidence type="ECO:0000313" key="1">
    <source>
        <dbReference type="EMBL" id="SMX95738.1"/>
    </source>
</evidence>
<evidence type="ECO:0000313" key="2">
    <source>
        <dbReference type="Proteomes" id="UP000234289"/>
    </source>
</evidence>
<proteinExistence type="predicted"/>
<dbReference type="InterPro" id="IPR029058">
    <property type="entry name" value="AB_hydrolase_fold"/>
</dbReference>
<protein>
    <recommendedName>
        <fullName evidence="3">XcbB/CpsF family capsular polysaccharide biosynthesis protein</fullName>
    </recommendedName>
</protein>
<name>A0A2H1K852_BREAU</name>
<dbReference type="Gene3D" id="3.40.50.1820">
    <property type="entry name" value="alpha/beta hydrolase"/>
    <property type="match status" value="1"/>
</dbReference>
<accession>A0A2H1K852</accession>
<organism evidence="1 2">
    <name type="scientific">Brevibacterium aurantiacum</name>
    <dbReference type="NCBI Taxonomy" id="273384"/>
    <lineage>
        <taxon>Bacteria</taxon>
        <taxon>Bacillati</taxon>
        <taxon>Actinomycetota</taxon>
        <taxon>Actinomycetes</taxon>
        <taxon>Micrococcales</taxon>
        <taxon>Brevibacteriaceae</taxon>
        <taxon>Brevibacterium</taxon>
    </lineage>
</organism>
<reference evidence="2" key="1">
    <citation type="submission" date="2017-03" db="EMBL/GenBank/DDBJ databases">
        <authorList>
            <person name="Monnet C."/>
        </authorList>
    </citation>
    <scope>NUCLEOTIDE SEQUENCE [LARGE SCALE GENOMIC DNA]</scope>
    <source>
        <strain evidence="2">CNRZ 920</strain>
    </source>
</reference>
<evidence type="ECO:0008006" key="3">
    <source>
        <dbReference type="Google" id="ProtNLM"/>
    </source>
</evidence>
<dbReference type="EMBL" id="FXZG01000020">
    <property type="protein sequence ID" value="SMX95738.1"/>
    <property type="molecule type" value="Genomic_DNA"/>
</dbReference>
<dbReference type="AlphaFoldDB" id="A0A2H1K852"/>
<dbReference type="RefSeq" id="WP_180959942.1">
    <property type="nucleotide sequence ID" value="NZ_FXZG01000020.1"/>
</dbReference>
<dbReference type="SUPFAM" id="SSF53474">
    <property type="entry name" value="alpha/beta-Hydrolases"/>
    <property type="match status" value="1"/>
</dbReference>
<dbReference type="Proteomes" id="UP000234289">
    <property type="component" value="Unassembled WGS sequence"/>
</dbReference>